<dbReference type="EMBL" id="CP022098">
    <property type="protein sequence ID" value="ATB42166.1"/>
    <property type="molecule type" value="Genomic_DNA"/>
</dbReference>
<protein>
    <submittedName>
        <fullName evidence="2">Type 11 methyltransferase</fullName>
    </submittedName>
</protein>
<organism evidence="2 3">
    <name type="scientific">Cystobacter fuscus</name>
    <dbReference type="NCBI Taxonomy" id="43"/>
    <lineage>
        <taxon>Bacteria</taxon>
        <taxon>Pseudomonadati</taxon>
        <taxon>Myxococcota</taxon>
        <taxon>Myxococcia</taxon>
        <taxon>Myxococcales</taxon>
        <taxon>Cystobacterineae</taxon>
        <taxon>Archangiaceae</taxon>
        <taxon>Cystobacter</taxon>
    </lineage>
</organism>
<accession>A0A250JG88</accession>
<dbReference type="Proteomes" id="UP000217257">
    <property type="component" value="Chromosome"/>
</dbReference>
<dbReference type="KEGG" id="cfus:CYFUS_007643"/>
<dbReference type="RefSeq" id="WP_095989763.1">
    <property type="nucleotide sequence ID" value="NZ_CP022098.1"/>
</dbReference>
<dbReference type="Gene3D" id="3.40.50.150">
    <property type="entry name" value="Vaccinia Virus protein VP39"/>
    <property type="match status" value="1"/>
</dbReference>
<dbReference type="GO" id="GO:0008168">
    <property type="term" value="F:methyltransferase activity"/>
    <property type="evidence" value="ECO:0007669"/>
    <property type="project" value="UniProtKB-KW"/>
</dbReference>
<evidence type="ECO:0000313" key="3">
    <source>
        <dbReference type="Proteomes" id="UP000217257"/>
    </source>
</evidence>
<dbReference type="InterPro" id="IPR041698">
    <property type="entry name" value="Methyltransf_25"/>
</dbReference>
<feature type="domain" description="Methyltransferase" evidence="1">
    <location>
        <begin position="50"/>
        <end position="145"/>
    </location>
</feature>
<evidence type="ECO:0000313" key="2">
    <source>
        <dbReference type="EMBL" id="ATB42166.1"/>
    </source>
</evidence>
<dbReference type="CDD" id="cd02440">
    <property type="entry name" value="AdoMet_MTases"/>
    <property type="match status" value="1"/>
</dbReference>
<dbReference type="InterPro" id="IPR029063">
    <property type="entry name" value="SAM-dependent_MTases_sf"/>
</dbReference>
<dbReference type="PANTHER" id="PTHR43591">
    <property type="entry name" value="METHYLTRANSFERASE"/>
    <property type="match status" value="1"/>
</dbReference>
<proteinExistence type="predicted"/>
<dbReference type="AlphaFoldDB" id="A0A250JG88"/>
<name>A0A250JG88_9BACT</name>
<reference evidence="2 3" key="1">
    <citation type="submission" date="2017-06" db="EMBL/GenBank/DDBJ databases">
        <title>Sequencing and comparative analysis of myxobacterial genomes.</title>
        <authorList>
            <person name="Rupp O."/>
            <person name="Goesmann A."/>
            <person name="Sogaard-Andersen L."/>
        </authorList>
    </citation>
    <scope>NUCLEOTIDE SEQUENCE [LARGE SCALE GENOMIC DNA]</scope>
    <source>
        <strain evidence="2 3">DSM 52655</strain>
    </source>
</reference>
<keyword evidence="2" id="KW-0808">Transferase</keyword>
<dbReference type="GO" id="GO:0032259">
    <property type="term" value="P:methylation"/>
    <property type="evidence" value="ECO:0007669"/>
    <property type="project" value="UniProtKB-KW"/>
</dbReference>
<gene>
    <name evidence="2" type="ORF">CYFUS_007643</name>
</gene>
<evidence type="ECO:0000259" key="1">
    <source>
        <dbReference type="Pfam" id="PF13649"/>
    </source>
</evidence>
<sequence>MKTNKDSPEFDWAATRGEKWRARLDGMEGMLAPIDEPLIRALRLDEPVRIADVGCGGGGTTRELLRRAPEGSIVDGFDISPGLIETARARTPPDEHAITFLTADVATTPPPRGPYERLTSRFGVMFFDDAPTAFRNLMGWLVPGGRFAFAVWGRPADNPWVTTVRDVVAEVVELPPPLPDTPGPFRYGEPDKLLMLLQRAGFGDLEVRAWHGELAIGGGLTAAAAADFALTAFSIAEPLAKADDVVRASARRALTERFSRHLRDGVVRLEAYVHLVTGRRAE</sequence>
<keyword evidence="2" id="KW-0489">Methyltransferase</keyword>
<dbReference type="SUPFAM" id="SSF53335">
    <property type="entry name" value="S-adenosyl-L-methionine-dependent methyltransferases"/>
    <property type="match status" value="1"/>
</dbReference>
<dbReference type="Pfam" id="PF13649">
    <property type="entry name" value="Methyltransf_25"/>
    <property type="match status" value="1"/>
</dbReference>